<dbReference type="AlphaFoldDB" id="A0A4R8C4S2"/>
<proteinExistence type="predicted"/>
<organism evidence="2 3">
    <name type="scientific">Kribbella pratensis</name>
    <dbReference type="NCBI Taxonomy" id="2512112"/>
    <lineage>
        <taxon>Bacteria</taxon>
        <taxon>Bacillati</taxon>
        <taxon>Actinomycetota</taxon>
        <taxon>Actinomycetes</taxon>
        <taxon>Propionibacteriales</taxon>
        <taxon>Kribbellaceae</taxon>
        <taxon>Kribbella</taxon>
    </lineage>
</organism>
<gene>
    <name evidence="2" type="ORF">EV653_4601</name>
</gene>
<comment type="caution">
    <text evidence="2">The sequence shown here is derived from an EMBL/GenBank/DDBJ whole genome shotgun (WGS) entry which is preliminary data.</text>
</comment>
<dbReference type="EMBL" id="SODP01000002">
    <property type="protein sequence ID" value="TDW70554.1"/>
    <property type="molecule type" value="Genomic_DNA"/>
</dbReference>
<dbReference type="OrthoDB" id="2717873at2"/>
<feature type="transmembrane region" description="Helical" evidence="1">
    <location>
        <begin position="241"/>
        <end position="261"/>
    </location>
</feature>
<dbReference type="Proteomes" id="UP000295146">
    <property type="component" value="Unassembled WGS sequence"/>
</dbReference>
<feature type="transmembrane region" description="Helical" evidence="1">
    <location>
        <begin position="200"/>
        <end position="221"/>
    </location>
</feature>
<feature type="transmembrane region" description="Helical" evidence="1">
    <location>
        <begin position="167"/>
        <end position="188"/>
    </location>
</feature>
<accession>A0A4R8C4S2</accession>
<keyword evidence="1" id="KW-0472">Membrane</keyword>
<sequence>MRRAVVGWALAYGGLRIWFATGHAPPWKLPGNDLLIPHWVAVAGCAITALAAIASRPERLKGWSARLFWVLAAAWVAAAAFILLDVVAAVLPGLGIPFDPLGMLCRLGAILGAVLLGMTAKAHQSEAKPWPPWIATLGAYLAVTGCLTRLAAQAAVGFGTTPYGGNLSLVLFEGGFLLVGTLLPFLLVHPIGRRFPRWMLLVPGFTLGVAMTAYFGVGLIQMVVAVVQGKPVYGDVGLPDAFFWVAVPAYVVWGVGLTLAARGYQFATRRATDPECDLQITR</sequence>
<keyword evidence="1" id="KW-1133">Transmembrane helix</keyword>
<feature type="transmembrane region" description="Helical" evidence="1">
    <location>
        <begin position="132"/>
        <end position="155"/>
    </location>
</feature>
<protein>
    <submittedName>
        <fullName evidence="2">Uncharacterized protein</fullName>
    </submittedName>
</protein>
<feature type="transmembrane region" description="Helical" evidence="1">
    <location>
        <begin position="67"/>
        <end position="95"/>
    </location>
</feature>
<feature type="transmembrane region" description="Helical" evidence="1">
    <location>
        <begin position="101"/>
        <end position="120"/>
    </location>
</feature>
<keyword evidence="3" id="KW-1185">Reference proteome</keyword>
<reference evidence="2 3" key="1">
    <citation type="submission" date="2019-03" db="EMBL/GenBank/DDBJ databases">
        <title>Genomic Encyclopedia of Type Strains, Phase III (KMG-III): the genomes of soil and plant-associated and newly described type strains.</title>
        <authorList>
            <person name="Whitman W."/>
        </authorList>
    </citation>
    <scope>NUCLEOTIDE SEQUENCE [LARGE SCALE GENOMIC DNA]</scope>
    <source>
        <strain evidence="2 3">VKM Ac-2573</strain>
    </source>
</reference>
<dbReference type="RefSeq" id="WP_134105727.1">
    <property type="nucleotide sequence ID" value="NZ_SODP01000002.1"/>
</dbReference>
<name>A0A4R8C4S2_9ACTN</name>
<evidence type="ECO:0000256" key="1">
    <source>
        <dbReference type="SAM" id="Phobius"/>
    </source>
</evidence>
<evidence type="ECO:0000313" key="3">
    <source>
        <dbReference type="Proteomes" id="UP000295146"/>
    </source>
</evidence>
<feature type="transmembrane region" description="Helical" evidence="1">
    <location>
        <begin position="38"/>
        <end position="55"/>
    </location>
</feature>
<keyword evidence="1" id="KW-0812">Transmembrane</keyword>
<evidence type="ECO:0000313" key="2">
    <source>
        <dbReference type="EMBL" id="TDW70554.1"/>
    </source>
</evidence>